<dbReference type="PROSITE" id="PS51257">
    <property type="entry name" value="PROKAR_LIPOPROTEIN"/>
    <property type="match status" value="1"/>
</dbReference>
<evidence type="ECO:0000313" key="2">
    <source>
        <dbReference type="EMBL" id="MBD7977756.1"/>
    </source>
</evidence>
<keyword evidence="1" id="KW-0732">Signal</keyword>
<dbReference type="Proteomes" id="UP000611945">
    <property type="component" value="Unassembled WGS sequence"/>
</dbReference>
<comment type="caution">
    <text evidence="2">The sequence shown here is derived from an EMBL/GenBank/DDBJ whole genome shotgun (WGS) entry which is preliminary data.</text>
</comment>
<evidence type="ECO:0000313" key="3">
    <source>
        <dbReference type="Proteomes" id="UP000611945"/>
    </source>
</evidence>
<protein>
    <submittedName>
        <fullName evidence="2">DUF2780 domain-containing protein</fullName>
    </submittedName>
</protein>
<feature type="signal peptide" evidence="1">
    <location>
        <begin position="1"/>
        <end position="21"/>
    </location>
</feature>
<keyword evidence="3" id="KW-1185">Reference proteome</keyword>
<gene>
    <name evidence="2" type="ORF">H9642_11200</name>
</gene>
<dbReference type="EMBL" id="JACSQG010000005">
    <property type="protein sequence ID" value="MBD7977756.1"/>
    <property type="molecule type" value="Genomic_DNA"/>
</dbReference>
<organism evidence="2 3">
    <name type="scientific">Serpens gallinarum</name>
    <dbReference type="NCBI Taxonomy" id="2763075"/>
    <lineage>
        <taxon>Bacteria</taxon>
        <taxon>Pseudomonadati</taxon>
        <taxon>Pseudomonadota</taxon>
        <taxon>Gammaproteobacteria</taxon>
        <taxon>Pseudomonadales</taxon>
        <taxon>Pseudomonadaceae</taxon>
        <taxon>Pseudomonas</taxon>
    </lineage>
</organism>
<accession>A0ABR8TPS2</accession>
<sequence length="185" mass="18412">MKTVSSLTLTAMLAMTGCASSGLNMNDAVQIASAVDASMPAATPGTTRATISGLLSMLGSTNTSSTQALGGTAALLGLAQSKLSTNEYAQLATAVPGLQQLTGSNAVTQLSALGLLNGQSASPTVLSKALSNTRTEAGVDQAFSTLGMDTGMVEVFSPLLLQYFGNQGVSGGVLQSLSSAWGTEG</sequence>
<dbReference type="InterPro" id="IPR021302">
    <property type="entry name" value="DUF2780_VcgC/VcgE"/>
</dbReference>
<dbReference type="RefSeq" id="WP_251836534.1">
    <property type="nucleotide sequence ID" value="NZ_JACSQG010000005.1"/>
</dbReference>
<name>A0ABR8TPS2_9PSED</name>
<dbReference type="Pfam" id="PF11075">
    <property type="entry name" value="DUF2780"/>
    <property type="match status" value="1"/>
</dbReference>
<feature type="chain" id="PRO_5045361465" evidence="1">
    <location>
        <begin position="22"/>
        <end position="185"/>
    </location>
</feature>
<evidence type="ECO:0000256" key="1">
    <source>
        <dbReference type="SAM" id="SignalP"/>
    </source>
</evidence>
<proteinExistence type="predicted"/>
<reference evidence="2 3" key="1">
    <citation type="submission" date="2020-08" db="EMBL/GenBank/DDBJ databases">
        <title>A Genomic Blueprint of the Chicken Gut Microbiome.</title>
        <authorList>
            <person name="Gilroy R."/>
            <person name="Ravi A."/>
            <person name="Getino M."/>
            <person name="Pursley I."/>
            <person name="Horton D.L."/>
            <person name="Alikhan N.-F."/>
            <person name="Baker D."/>
            <person name="Gharbi K."/>
            <person name="Hall N."/>
            <person name="Watson M."/>
            <person name="Adriaenssens E.M."/>
            <person name="Foster-Nyarko E."/>
            <person name="Jarju S."/>
            <person name="Secka A."/>
            <person name="Antonio M."/>
            <person name="Oren A."/>
            <person name="Chaudhuri R."/>
            <person name="La Ragione R.M."/>
            <person name="Hildebrand F."/>
            <person name="Pallen M.J."/>
        </authorList>
    </citation>
    <scope>NUCLEOTIDE SEQUENCE [LARGE SCALE GENOMIC DNA]</scope>
    <source>
        <strain evidence="2 3">Sa2CUA2</strain>
    </source>
</reference>